<reference evidence="2" key="2">
    <citation type="submission" date="2015-01" db="EMBL/GenBank/DDBJ databases">
        <title>Evolutionary Origins and Diversification of the Mycorrhizal Mutualists.</title>
        <authorList>
            <consortium name="DOE Joint Genome Institute"/>
            <consortium name="Mycorrhizal Genomics Consortium"/>
            <person name="Kohler A."/>
            <person name="Kuo A."/>
            <person name="Nagy L.G."/>
            <person name="Floudas D."/>
            <person name="Copeland A."/>
            <person name="Barry K.W."/>
            <person name="Cichocki N."/>
            <person name="Veneault-Fourrey C."/>
            <person name="LaButti K."/>
            <person name="Lindquist E.A."/>
            <person name="Lipzen A."/>
            <person name="Lundell T."/>
            <person name="Morin E."/>
            <person name="Murat C."/>
            <person name="Riley R."/>
            <person name="Ohm R."/>
            <person name="Sun H."/>
            <person name="Tunlid A."/>
            <person name="Henrissat B."/>
            <person name="Grigoriev I.V."/>
            <person name="Hibbett D.S."/>
            <person name="Martin F."/>
        </authorList>
    </citation>
    <scope>NUCLEOTIDE SEQUENCE [LARGE SCALE GENOMIC DNA]</scope>
    <source>
        <strain evidence="2">h7</strain>
    </source>
</reference>
<gene>
    <name evidence="1" type="ORF">M413DRAFT_255281</name>
</gene>
<dbReference type="HOGENOM" id="CLU_2922849_0_0_1"/>
<dbReference type="Proteomes" id="UP000053424">
    <property type="component" value="Unassembled WGS sequence"/>
</dbReference>
<proteinExistence type="predicted"/>
<name>A0A0C3BM33_HEBCY</name>
<protein>
    <submittedName>
        <fullName evidence="1">Uncharacterized protein</fullName>
    </submittedName>
</protein>
<evidence type="ECO:0000313" key="1">
    <source>
        <dbReference type="EMBL" id="KIM37770.1"/>
    </source>
</evidence>
<reference evidence="1 2" key="1">
    <citation type="submission" date="2014-04" db="EMBL/GenBank/DDBJ databases">
        <authorList>
            <consortium name="DOE Joint Genome Institute"/>
            <person name="Kuo A."/>
            <person name="Gay G."/>
            <person name="Dore J."/>
            <person name="Kohler A."/>
            <person name="Nagy L.G."/>
            <person name="Floudas D."/>
            <person name="Copeland A."/>
            <person name="Barry K.W."/>
            <person name="Cichocki N."/>
            <person name="Veneault-Fourrey C."/>
            <person name="LaButti K."/>
            <person name="Lindquist E.A."/>
            <person name="Lipzen A."/>
            <person name="Lundell T."/>
            <person name="Morin E."/>
            <person name="Murat C."/>
            <person name="Sun H."/>
            <person name="Tunlid A."/>
            <person name="Henrissat B."/>
            <person name="Grigoriev I.V."/>
            <person name="Hibbett D.S."/>
            <person name="Martin F."/>
            <person name="Nordberg H.P."/>
            <person name="Cantor M.N."/>
            <person name="Hua S.X."/>
        </authorList>
    </citation>
    <scope>NUCLEOTIDE SEQUENCE [LARGE SCALE GENOMIC DNA]</scope>
    <source>
        <strain evidence="2">h7</strain>
    </source>
</reference>
<sequence>MPHGIFFSENGLLYVTSAAQMTATQKIGIYPAKLAIPESGYVPKLWRRRFADQHDTKVERL</sequence>
<keyword evidence="2" id="KW-1185">Reference proteome</keyword>
<organism evidence="1 2">
    <name type="scientific">Hebeloma cylindrosporum</name>
    <dbReference type="NCBI Taxonomy" id="76867"/>
    <lineage>
        <taxon>Eukaryota</taxon>
        <taxon>Fungi</taxon>
        <taxon>Dikarya</taxon>
        <taxon>Basidiomycota</taxon>
        <taxon>Agaricomycotina</taxon>
        <taxon>Agaricomycetes</taxon>
        <taxon>Agaricomycetidae</taxon>
        <taxon>Agaricales</taxon>
        <taxon>Agaricineae</taxon>
        <taxon>Hymenogastraceae</taxon>
        <taxon>Hebeloma</taxon>
    </lineage>
</organism>
<dbReference type="EMBL" id="KN831795">
    <property type="protein sequence ID" value="KIM37770.1"/>
    <property type="molecule type" value="Genomic_DNA"/>
</dbReference>
<accession>A0A0C3BM33</accession>
<evidence type="ECO:0000313" key="2">
    <source>
        <dbReference type="Proteomes" id="UP000053424"/>
    </source>
</evidence>
<dbReference type="AlphaFoldDB" id="A0A0C3BM33"/>